<evidence type="ECO:0000259" key="4">
    <source>
        <dbReference type="PROSITE" id="PS50043"/>
    </source>
</evidence>
<dbReference type="PANTHER" id="PTHR44688">
    <property type="entry name" value="DNA-BINDING TRANSCRIPTIONAL ACTIVATOR DEVR_DOSR"/>
    <property type="match status" value="1"/>
</dbReference>
<name>A0ABT2GTY5_9MICO</name>
<evidence type="ECO:0000256" key="2">
    <source>
        <dbReference type="ARBA" id="ARBA00023125"/>
    </source>
</evidence>
<proteinExistence type="predicted"/>
<dbReference type="InterPro" id="IPR027417">
    <property type="entry name" value="P-loop_NTPase"/>
</dbReference>
<evidence type="ECO:0000256" key="1">
    <source>
        <dbReference type="ARBA" id="ARBA00023015"/>
    </source>
</evidence>
<dbReference type="PROSITE" id="PS50043">
    <property type="entry name" value="HTH_LUXR_2"/>
    <property type="match status" value="1"/>
</dbReference>
<gene>
    <name evidence="5" type="ORF">N1027_16210</name>
</gene>
<reference evidence="5" key="1">
    <citation type="submission" date="2022-08" db="EMBL/GenBank/DDBJ databases">
        <authorList>
            <person name="Deng Y."/>
            <person name="Han X.-F."/>
            <person name="Zhang Y.-Q."/>
        </authorList>
    </citation>
    <scope>NUCLEOTIDE SEQUENCE</scope>
    <source>
        <strain evidence="5">CPCC 205763</strain>
    </source>
</reference>
<dbReference type="InterPro" id="IPR036388">
    <property type="entry name" value="WH-like_DNA-bd_sf"/>
</dbReference>
<dbReference type="Gene3D" id="1.25.40.10">
    <property type="entry name" value="Tetratricopeptide repeat domain"/>
    <property type="match status" value="1"/>
</dbReference>
<dbReference type="SUPFAM" id="SSF46894">
    <property type="entry name" value="C-terminal effector domain of the bipartite response regulators"/>
    <property type="match status" value="1"/>
</dbReference>
<evidence type="ECO:0000256" key="3">
    <source>
        <dbReference type="ARBA" id="ARBA00023163"/>
    </source>
</evidence>
<dbReference type="InterPro" id="IPR059106">
    <property type="entry name" value="WHD_MalT"/>
</dbReference>
<dbReference type="CDD" id="cd06170">
    <property type="entry name" value="LuxR_C_like"/>
    <property type="match status" value="1"/>
</dbReference>
<dbReference type="SUPFAM" id="SSF52540">
    <property type="entry name" value="P-loop containing nucleoside triphosphate hydrolases"/>
    <property type="match status" value="1"/>
</dbReference>
<keyword evidence="6" id="KW-1185">Reference proteome</keyword>
<sequence>MGQLHVPPRHAVDRPGLRHLLDDGQSGPATLIVAPAGSGKSVLISQWAACRNDLVFVWLDVGPEDSDAACFARRLTAALTPLSPGIATIGSKVVAAGGGLGRPFVDALSDRMQSLPECVIVLDDLHLLANEKVLADLWTLVDIVPPQIHFLLSSRRDFRLGWGPLRLRHNLLEMRQSHLAFDDEDAAEAVVRISGRALAPEDVSVLVERTEGWAGGVQLAALTLRDSDDPEVFASVIAGSDRLIADYLGEEVLLAQSEGRRESLLRLSALKEMNADLVAACTGKPQAQAAELLESLQDQSMFLRPVTGKPGWYRFHHLFRELLRYRLHASDPDGETTVLLRAAEWSLEHDSFEKAIGYFIEAEHWDSVLAVLLARGSDVFERGQTATMLSWLDAVPEGALRHNPEARLLRGMLLGLSGRVAQAEDLFRELGADPALTPGQQLVAHSYLTARVQFRPSPALSLSDAEVAVGLLTAYDGYPVPDLLRLTSVKMLWPFVLAAGGRSLFFLGRLDEARTWLQRGLDTPGGRYSAYRIHLLGSLALVDVWEGHLERGLDTADEAIQLAREVGLLGHPAPADAYLARCFAAIAVGRTEAAVSAMREAEALAALNNRTQLLWLVRLAKTLLLGHLFVDDEAIGPPPPVVAAELGRARDAVPLAATTSPLPVPLTDRERELLAYFPSRYSNAELASRLFVSVNTIKTHMAHIYRKLDAPDRDAAILRARELGLL</sequence>
<keyword evidence="1" id="KW-0805">Transcription regulation</keyword>
<dbReference type="InterPro" id="IPR016032">
    <property type="entry name" value="Sig_transdc_resp-reg_C-effctor"/>
</dbReference>
<dbReference type="PANTHER" id="PTHR44688:SF16">
    <property type="entry name" value="DNA-BINDING TRANSCRIPTIONAL ACTIVATOR DEVR_DOSR"/>
    <property type="match status" value="1"/>
</dbReference>
<dbReference type="SUPFAM" id="SSF48452">
    <property type="entry name" value="TPR-like"/>
    <property type="match status" value="1"/>
</dbReference>
<dbReference type="SMART" id="SM00421">
    <property type="entry name" value="HTH_LUXR"/>
    <property type="match status" value="1"/>
</dbReference>
<keyword evidence="2" id="KW-0238">DNA-binding</keyword>
<protein>
    <submittedName>
        <fullName evidence="5">LuxR C-terminal-related transcriptional regulator</fullName>
    </submittedName>
</protein>
<dbReference type="Pfam" id="PF00196">
    <property type="entry name" value="GerE"/>
    <property type="match status" value="1"/>
</dbReference>
<keyword evidence="3" id="KW-0804">Transcription</keyword>
<dbReference type="PRINTS" id="PR00038">
    <property type="entry name" value="HTHLUXR"/>
</dbReference>
<comment type="caution">
    <text evidence="5">The sequence shown here is derived from an EMBL/GenBank/DDBJ whole genome shotgun (WGS) entry which is preliminary data.</text>
</comment>
<dbReference type="InterPro" id="IPR011990">
    <property type="entry name" value="TPR-like_helical_dom_sf"/>
</dbReference>
<dbReference type="RefSeq" id="WP_259509165.1">
    <property type="nucleotide sequence ID" value="NZ_JANLCM010000002.1"/>
</dbReference>
<evidence type="ECO:0000313" key="6">
    <source>
        <dbReference type="Proteomes" id="UP001165584"/>
    </source>
</evidence>
<feature type="domain" description="HTH luxR-type" evidence="4">
    <location>
        <begin position="659"/>
        <end position="724"/>
    </location>
</feature>
<accession>A0ABT2GTY5</accession>
<dbReference type="Proteomes" id="UP001165584">
    <property type="component" value="Unassembled WGS sequence"/>
</dbReference>
<dbReference type="EMBL" id="JANLCM010000002">
    <property type="protein sequence ID" value="MCS5719677.1"/>
    <property type="molecule type" value="Genomic_DNA"/>
</dbReference>
<evidence type="ECO:0000313" key="5">
    <source>
        <dbReference type="EMBL" id="MCS5719677.1"/>
    </source>
</evidence>
<organism evidence="5 6">
    <name type="scientific">Herbiconiux aconitum</name>
    <dbReference type="NCBI Taxonomy" id="2970913"/>
    <lineage>
        <taxon>Bacteria</taxon>
        <taxon>Bacillati</taxon>
        <taxon>Actinomycetota</taxon>
        <taxon>Actinomycetes</taxon>
        <taxon>Micrococcales</taxon>
        <taxon>Microbacteriaceae</taxon>
        <taxon>Herbiconiux</taxon>
    </lineage>
</organism>
<dbReference type="Pfam" id="PF25873">
    <property type="entry name" value="WHD_MalT"/>
    <property type="match status" value="1"/>
</dbReference>
<dbReference type="Gene3D" id="1.10.10.10">
    <property type="entry name" value="Winged helix-like DNA-binding domain superfamily/Winged helix DNA-binding domain"/>
    <property type="match status" value="1"/>
</dbReference>
<dbReference type="InterPro" id="IPR000792">
    <property type="entry name" value="Tscrpt_reg_LuxR_C"/>
</dbReference>